<evidence type="ECO:0000313" key="4">
    <source>
        <dbReference type="EMBL" id="KAJ7770436.1"/>
    </source>
</evidence>
<dbReference type="PANTHER" id="PTHR46082:SF6">
    <property type="entry name" value="AAA+ ATPASE DOMAIN-CONTAINING PROTEIN-RELATED"/>
    <property type="match status" value="1"/>
</dbReference>
<dbReference type="PRINTS" id="PR00381">
    <property type="entry name" value="KINESINLIGHT"/>
</dbReference>
<dbReference type="Gene3D" id="3.40.50.300">
    <property type="entry name" value="P-loop containing nucleotide triphosphate hydrolases"/>
    <property type="match status" value="1"/>
</dbReference>
<dbReference type="InterPro" id="IPR027417">
    <property type="entry name" value="P-loop_NTPase"/>
</dbReference>
<dbReference type="InterPro" id="IPR056681">
    <property type="entry name" value="DUF7779"/>
</dbReference>
<dbReference type="GO" id="GO:0046486">
    <property type="term" value="P:glycerolipid metabolic process"/>
    <property type="evidence" value="ECO:0007669"/>
    <property type="project" value="UniProtKB-ARBA"/>
</dbReference>
<feature type="domain" description="PNPLA" evidence="3">
    <location>
        <begin position="1"/>
        <end position="188"/>
    </location>
</feature>
<protein>
    <recommendedName>
        <fullName evidence="3">PNPLA domain-containing protein</fullName>
    </recommendedName>
</protein>
<dbReference type="InterPro" id="IPR011990">
    <property type="entry name" value="TPR-like_helical_dom_sf"/>
</dbReference>
<feature type="active site" description="Nucleophile" evidence="2">
    <location>
        <position position="35"/>
    </location>
</feature>
<dbReference type="InterPro" id="IPR002641">
    <property type="entry name" value="PNPLA_dom"/>
</dbReference>
<keyword evidence="1 2" id="KW-0443">Lipid metabolism</keyword>
<feature type="short sequence motif" description="DGA/G" evidence="2">
    <location>
        <begin position="175"/>
        <end position="177"/>
    </location>
</feature>
<accession>A0AAD7JVJ8</accession>
<dbReference type="CDD" id="cd07216">
    <property type="entry name" value="Pat17_PNPLA8_PNPLA9_like3"/>
    <property type="match status" value="1"/>
</dbReference>
<name>A0AAD7JVJ8_9AGAR</name>
<comment type="caution">
    <text evidence="2">Lacks conserved residue(s) required for the propagation of feature annotation.</text>
</comment>
<dbReference type="InterPro" id="IPR053137">
    <property type="entry name" value="NLR-like"/>
</dbReference>
<comment type="caution">
    <text evidence="4">The sequence shown here is derived from an EMBL/GenBank/DDBJ whole genome shotgun (WGS) entry which is preliminary data.</text>
</comment>
<dbReference type="GO" id="GO:0016787">
    <property type="term" value="F:hydrolase activity"/>
    <property type="evidence" value="ECO:0007669"/>
    <property type="project" value="UniProtKB-UniRule"/>
</dbReference>
<dbReference type="Pfam" id="PF13374">
    <property type="entry name" value="TPR_10"/>
    <property type="match status" value="8"/>
</dbReference>
<feature type="short sequence motif" description="GXSXG" evidence="2">
    <location>
        <begin position="33"/>
        <end position="37"/>
    </location>
</feature>
<evidence type="ECO:0000256" key="2">
    <source>
        <dbReference type="PROSITE-ProRule" id="PRU01161"/>
    </source>
</evidence>
<evidence type="ECO:0000259" key="3">
    <source>
        <dbReference type="PROSITE" id="PS51635"/>
    </source>
</evidence>
<dbReference type="Gene3D" id="3.40.1090.10">
    <property type="entry name" value="Cytosolic phospholipase A2 catalytic domain"/>
    <property type="match status" value="1"/>
</dbReference>
<dbReference type="Gene3D" id="1.25.40.10">
    <property type="entry name" value="Tetratricopeptide repeat domain"/>
    <property type="match status" value="4"/>
</dbReference>
<dbReference type="PROSITE" id="PS51635">
    <property type="entry name" value="PNPLA"/>
    <property type="match status" value="1"/>
</dbReference>
<keyword evidence="5" id="KW-1185">Reference proteome</keyword>
<dbReference type="InterPro" id="IPR016035">
    <property type="entry name" value="Acyl_Trfase/lysoPLipase"/>
</dbReference>
<dbReference type="Proteomes" id="UP001215598">
    <property type="component" value="Unassembled WGS sequence"/>
</dbReference>
<dbReference type="EMBL" id="JARKIB010000016">
    <property type="protein sequence ID" value="KAJ7770436.1"/>
    <property type="molecule type" value="Genomic_DNA"/>
</dbReference>
<dbReference type="SUPFAM" id="SSF52540">
    <property type="entry name" value="P-loop containing nucleoside triphosphate hydrolases"/>
    <property type="match status" value="1"/>
</dbReference>
<sequence length="1316" mass="146957">MLIILQHLMWKLKGVEDLPEVPRPCDYFDLIGGTSTGGLIALMLGRLQMSVEDTVQAYGELSKEVFSEVKSKGHDGRFKASKLEKAIKQIVGGHSASQDPDEGIKDTRENACKTFVCTMNAANMSLPVLFRTYDAPDHPAMDCTIWQAGRATSAAPTFFKQIQIGPPGIEEAFLDGGMGQNNPTAALLREAEVVFPDQHIAVIISLGTGQPHTIKIPKPSGLQRLFPLNVVEAIKGIATDCEKGHQFFARYFHSVPHVYFRFNVERGMQDIQLNQWEKLGDVAANTRQYILSHPVGSQLADAVKSLVEKIGRVPTTSLNAVPTEFNQSKAALNLVRCPPPSQIFKGRQDILDKMHEYFSRNIQGRHAYVLYGLGGSGKTQIALKFLETTNGQPTPWFTKQFFINASSRQTLDTAFKNIAIAHEIGKNSEDAVHWLISQIEPWMLLFDNADDLSIDLFPFFPKCTHGNIIITSRNPELAVHGQSHSRVGDMDENDAIDLLLVRAVKEKTIQTTEKASEIVKELSCLPLAVIQAGAYIAKFNCLPQYLSIYKENRAKLLSQHSVQSHDDYRQTVYTTWAISFVQLSKEARRFLQLCSLLHYDSIPEAIFQQAAAWIINHEKEEEAQILQEARVLLHSFLSDSGIWDTQRFLEVVAEIQGYSHIDRDAVRNTLSIHPLVQSWCQNTLDNESGSRECMIDVMGMSIELTDNAYLFRIGLMPHLECLIQDPMNIKSVFQKEYAHVYFDSGRFKDAEVLNRVVLEKQKELFGADHPDTLWVMANLAATYRELGRYKDAEPLEGVVLEKRKQLLSADHLDTLSAMRNLAATYYQLGRYTDAETLESTVLEKRKQLLGADHPDTLRAMANLASTYHRLGRYTDAELLEGVVLEKWKQLLGADHPGTLWAMANLAATYRQLGRYADAEPLQGVVLEKQKQLLGADHPDTLWAMGNLAATYYRLGRYADADTLESAVLEKRKRLLGADHPDTLSAMANLAATYRELGRYTDTEPLDRVVLEKRKQLLGADHPDTLSAMGNLAATYCELGRYTDAEPLEGVVLEKRKQLLGADHPDTLSAMANLAATYCELGRYTDAEPLEGVVLEKRKQLLGADHPDTLSAMANLAATYRELGRYTNAEPLEGVVLEKRKQLLGADHPDTLLAMANLAATYRQLGRYTDAETLEGAVLKKRKQLLGADHPDTLSAMANLASTHHKLGRYADAELLQFVVLEKRKQLLGADHPDTLSAMANLAATYQWLGRYTDAEPLQGVVLENRKQLLGEDHPDTLSAMANLAATYRELGRYTDADPLEHVVLEKQKQLLGADHP</sequence>
<dbReference type="SUPFAM" id="SSF48452">
    <property type="entry name" value="TPR-like"/>
    <property type="match status" value="5"/>
</dbReference>
<feature type="active site" description="Proton acceptor" evidence="2">
    <location>
        <position position="175"/>
    </location>
</feature>
<dbReference type="PANTHER" id="PTHR46082">
    <property type="entry name" value="ATP/GTP-BINDING PROTEIN-RELATED"/>
    <property type="match status" value="1"/>
</dbReference>
<gene>
    <name evidence="4" type="ORF">B0H16DRAFT_1881463</name>
</gene>
<dbReference type="Pfam" id="PF13424">
    <property type="entry name" value="TPR_12"/>
    <property type="match status" value="3"/>
</dbReference>
<dbReference type="SUPFAM" id="SSF52151">
    <property type="entry name" value="FabD/lysophospholipase-like"/>
    <property type="match status" value="1"/>
</dbReference>
<evidence type="ECO:0000313" key="5">
    <source>
        <dbReference type="Proteomes" id="UP001215598"/>
    </source>
</evidence>
<keyword evidence="2" id="KW-0442">Lipid degradation</keyword>
<dbReference type="Pfam" id="PF25000">
    <property type="entry name" value="DUF7779"/>
    <property type="match status" value="1"/>
</dbReference>
<keyword evidence="2" id="KW-0378">Hydrolase</keyword>
<dbReference type="GO" id="GO:0016042">
    <property type="term" value="P:lipid catabolic process"/>
    <property type="evidence" value="ECO:0007669"/>
    <property type="project" value="UniProtKB-UniRule"/>
</dbReference>
<dbReference type="Pfam" id="PF01734">
    <property type="entry name" value="Patatin"/>
    <property type="match status" value="1"/>
</dbReference>
<evidence type="ECO:0000256" key="1">
    <source>
        <dbReference type="ARBA" id="ARBA00023098"/>
    </source>
</evidence>
<organism evidence="4 5">
    <name type="scientific">Mycena metata</name>
    <dbReference type="NCBI Taxonomy" id="1033252"/>
    <lineage>
        <taxon>Eukaryota</taxon>
        <taxon>Fungi</taxon>
        <taxon>Dikarya</taxon>
        <taxon>Basidiomycota</taxon>
        <taxon>Agaricomycotina</taxon>
        <taxon>Agaricomycetes</taxon>
        <taxon>Agaricomycetidae</taxon>
        <taxon>Agaricales</taxon>
        <taxon>Marasmiineae</taxon>
        <taxon>Mycenaceae</taxon>
        <taxon>Mycena</taxon>
    </lineage>
</organism>
<proteinExistence type="predicted"/>
<reference evidence="4" key="1">
    <citation type="submission" date="2023-03" db="EMBL/GenBank/DDBJ databases">
        <title>Massive genome expansion in bonnet fungi (Mycena s.s.) driven by repeated elements and novel gene families across ecological guilds.</title>
        <authorList>
            <consortium name="Lawrence Berkeley National Laboratory"/>
            <person name="Harder C.B."/>
            <person name="Miyauchi S."/>
            <person name="Viragh M."/>
            <person name="Kuo A."/>
            <person name="Thoen E."/>
            <person name="Andreopoulos B."/>
            <person name="Lu D."/>
            <person name="Skrede I."/>
            <person name="Drula E."/>
            <person name="Henrissat B."/>
            <person name="Morin E."/>
            <person name="Kohler A."/>
            <person name="Barry K."/>
            <person name="LaButti K."/>
            <person name="Morin E."/>
            <person name="Salamov A."/>
            <person name="Lipzen A."/>
            <person name="Mereny Z."/>
            <person name="Hegedus B."/>
            <person name="Baldrian P."/>
            <person name="Stursova M."/>
            <person name="Weitz H."/>
            <person name="Taylor A."/>
            <person name="Grigoriev I.V."/>
            <person name="Nagy L.G."/>
            <person name="Martin F."/>
            <person name="Kauserud H."/>
        </authorList>
    </citation>
    <scope>NUCLEOTIDE SEQUENCE</scope>
    <source>
        <strain evidence="4">CBHHK182m</strain>
    </source>
</reference>